<evidence type="ECO:0000313" key="11">
    <source>
        <dbReference type="EMBL" id="KAG2222278.1"/>
    </source>
</evidence>
<evidence type="ECO:0000256" key="2">
    <source>
        <dbReference type="ARBA" id="ARBA00008066"/>
    </source>
</evidence>
<evidence type="ECO:0000256" key="1">
    <source>
        <dbReference type="ARBA" id="ARBA00004141"/>
    </source>
</evidence>
<comment type="caution">
    <text evidence="11">The sequence shown here is derived from an EMBL/GenBank/DDBJ whole genome shotgun (WGS) entry which is preliminary data.</text>
</comment>
<evidence type="ECO:0000259" key="10">
    <source>
        <dbReference type="Pfam" id="PF01490"/>
    </source>
</evidence>
<keyword evidence="5" id="KW-0029">Amino-acid transport</keyword>
<comment type="similarity">
    <text evidence="2">Belongs to the amino acid/polyamine transporter 2 family.</text>
</comment>
<keyword evidence="3" id="KW-0813">Transport</keyword>
<evidence type="ECO:0000256" key="7">
    <source>
        <dbReference type="ARBA" id="ARBA00023136"/>
    </source>
</evidence>
<evidence type="ECO:0000256" key="8">
    <source>
        <dbReference type="SAM" id="MobiDB-lite"/>
    </source>
</evidence>
<proteinExistence type="inferred from homology"/>
<accession>A0A8H7VMV0</accession>
<gene>
    <name evidence="11" type="ORF">INT45_006957</name>
</gene>
<dbReference type="InterPro" id="IPR013057">
    <property type="entry name" value="AA_transpt_TM"/>
</dbReference>
<keyword evidence="12" id="KW-1185">Reference proteome</keyword>
<dbReference type="Proteomes" id="UP000646827">
    <property type="component" value="Unassembled WGS sequence"/>
</dbReference>
<feature type="transmembrane region" description="Helical" evidence="9">
    <location>
        <begin position="318"/>
        <end position="343"/>
    </location>
</feature>
<dbReference type="PANTHER" id="PTHR22950">
    <property type="entry name" value="AMINO ACID TRANSPORTER"/>
    <property type="match status" value="1"/>
</dbReference>
<evidence type="ECO:0000256" key="3">
    <source>
        <dbReference type="ARBA" id="ARBA00022448"/>
    </source>
</evidence>
<keyword evidence="7 9" id="KW-0472">Membrane</keyword>
<evidence type="ECO:0000313" key="12">
    <source>
        <dbReference type="Proteomes" id="UP000646827"/>
    </source>
</evidence>
<dbReference type="GO" id="GO:0005774">
    <property type="term" value="C:vacuolar membrane"/>
    <property type="evidence" value="ECO:0007669"/>
    <property type="project" value="TreeGrafter"/>
</dbReference>
<feature type="transmembrane region" description="Helical" evidence="9">
    <location>
        <begin position="134"/>
        <end position="156"/>
    </location>
</feature>
<evidence type="ECO:0000256" key="6">
    <source>
        <dbReference type="ARBA" id="ARBA00022989"/>
    </source>
</evidence>
<dbReference type="OrthoDB" id="40134at2759"/>
<protein>
    <recommendedName>
        <fullName evidence="10">Amino acid transporter transmembrane domain-containing protein</fullName>
    </recommendedName>
</protein>
<evidence type="ECO:0000256" key="4">
    <source>
        <dbReference type="ARBA" id="ARBA00022692"/>
    </source>
</evidence>
<feature type="transmembrane region" description="Helical" evidence="9">
    <location>
        <begin position="276"/>
        <end position="298"/>
    </location>
</feature>
<organism evidence="11 12">
    <name type="scientific">Circinella minor</name>
    <dbReference type="NCBI Taxonomy" id="1195481"/>
    <lineage>
        <taxon>Eukaryota</taxon>
        <taxon>Fungi</taxon>
        <taxon>Fungi incertae sedis</taxon>
        <taxon>Mucoromycota</taxon>
        <taxon>Mucoromycotina</taxon>
        <taxon>Mucoromycetes</taxon>
        <taxon>Mucorales</taxon>
        <taxon>Lichtheimiaceae</taxon>
        <taxon>Circinella</taxon>
    </lineage>
</organism>
<dbReference type="GO" id="GO:0015179">
    <property type="term" value="F:L-amino acid transmembrane transporter activity"/>
    <property type="evidence" value="ECO:0007669"/>
    <property type="project" value="TreeGrafter"/>
</dbReference>
<keyword evidence="4 9" id="KW-0812">Transmembrane</keyword>
<dbReference type="Pfam" id="PF01490">
    <property type="entry name" value="Aa_trans"/>
    <property type="match status" value="1"/>
</dbReference>
<feature type="region of interest" description="Disordered" evidence="8">
    <location>
        <begin position="1"/>
        <end position="21"/>
    </location>
</feature>
<feature type="transmembrane region" description="Helical" evidence="9">
    <location>
        <begin position="390"/>
        <end position="409"/>
    </location>
</feature>
<feature type="transmembrane region" description="Helical" evidence="9">
    <location>
        <begin position="364"/>
        <end position="384"/>
    </location>
</feature>
<feature type="transmembrane region" description="Helical" evidence="9">
    <location>
        <begin position="199"/>
        <end position="218"/>
    </location>
</feature>
<feature type="transmembrane region" description="Helical" evidence="9">
    <location>
        <begin position="176"/>
        <end position="192"/>
    </location>
</feature>
<feature type="transmembrane region" description="Helical" evidence="9">
    <location>
        <begin position="88"/>
        <end position="113"/>
    </location>
</feature>
<dbReference type="Gene3D" id="1.20.1740.10">
    <property type="entry name" value="Amino acid/polyamine transporter I"/>
    <property type="match status" value="1"/>
</dbReference>
<reference evidence="11 12" key="1">
    <citation type="submission" date="2020-12" db="EMBL/GenBank/DDBJ databases">
        <title>Metabolic potential, ecology and presence of endohyphal bacteria is reflected in genomic diversity of Mucoromycotina.</title>
        <authorList>
            <person name="Muszewska A."/>
            <person name="Okrasinska A."/>
            <person name="Steczkiewicz K."/>
            <person name="Drgas O."/>
            <person name="Orlowska M."/>
            <person name="Perlinska-Lenart U."/>
            <person name="Aleksandrzak-Piekarczyk T."/>
            <person name="Szatraj K."/>
            <person name="Zielenkiewicz U."/>
            <person name="Pilsyk S."/>
            <person name="Malc E."/>
            <person name="Mieczkowski P."/>
            <person name="Kruszewska J.S."/>
            <person name="Biernat P."/>
            <person name="Pawlowska J."/>
        </authorList>
    </citation>
    <scope>NUCLEOTIDE SEQUENCE [LARGE SCALE GENOMIC DNA]</scope>
    <source>
        <strain evidence="11 12">CBS 142.35</strain>
    </source>
</reference>
<feature type="transmembrane region" description="Helical" evidence="9">
    <location>
        <begin position="421"/>
        <end position="440"/>
    </location>
</feature>
<name>A0A8H7VMV0_9FUNG</name>
<evidence type="ECO:0000256" key="9">
    <source>
        <dbReference type="SAM" id="Phobius"/>
    </source>
</evidence>
<feature type="transmembrane region" description="Helical" evidence="9">
    <location>
        <begin position="62"/>
        <end position="82"/>
    </location>
</feature>
<feature type="transmembrane region" description="Helical" evidence="9">
    <location>
        <begin position="238"/>
        <end position="255"/>
    </location>
</feature>
<feature type="domain" description="Amino acid transporter transmembrane" evidence="10">
    <location>
        <begin position="56"/>
        <end position="440"/>
    </location>
</feature>
<dbReference type="PANTHER" id="PTHR22950:SF692">
    <property type="entry name" value="TRANSMEMBRANE AMINO ACID TRANSPORTER FAMILY PROTEIN"/>
    <property type="match status" value="1"/>
</dbReference>
<dbReference type="EMBL" id="JAEPRB010000087">
    <property type="protein sequence ID" value="KAG2222278.1"/>
    <property type="molecule type" value="Genomic_DNA"/>
</dbReference>
<comment type="subcellular location">
    <subcellularLocation>
        <location evidence="1">Membrane</location>
        <topology evidence="1">Multi-pass membrane protein</topology>
    </subcellularLocation>
</comment>
<keyword evidence="6 9" id="KW-1133">Transmembrane helix</keyword>
<sequence>MNNITSLFSRQKEESKQQDAGSFKIKDEKSEVVQHAIEDYIEEDRNSEKVDFGHGSGTWATAYFNVVCVVAGTGTLGLPHAFAQGGWLGILILILASSMAIYSGIILIQCLYCKPGERLHDYKQIGKAAFGWPGYAFASLMHLLNLFGCPALYLVLASENLHTLLQYTSGALTREYWVIIIAAALLVPLFAFKTLKEITFLAAIGALTTMIAVFIVVIESPIDHNANPQREVIHDGVIWTGFPSALATISFSFGGNNTYPHVEHALKKPHQWKWTVTAGLGTCAALYFLTAIPGYWSYGRDAVSPIYNSLPEGGAAQIVAKIVMTIHVILAIPIYACSFALEFERFCRIDDQKLGKFLAFFGRAAVRTATMVILAVLAIFIPYFDAFMSLIGALCTCSLVFLIPILCHLRLFGIKRPIYELAFCGLALLLGIVGCIFGSWDAIDSLKMHFAEDAA</sequence>
<evidence type="ECO:0000256" key="5">
    <source>
        <dbReference type="ARBA" id="ARBA00022970"/>
    </source>
</evidence>
<dbReference type="AlphaFoldDB" id="A0A8H7VMV0"/>